<evidence type="ECO:0000313" key="2">
    <source>
        <dbReference type="EMBL" id="AJE41059.1"/>
    </source>
</evidence>
<evidence type="ECO:0000313" key="3">
    <source>
        <dbReference type="EMBL" id="QEV39599.1"/>
    </source>
</evidence>
<dbReference type="KEGG" id="snq:CP978_14470"/>
<reference evidence="4" key="1">
    <citation type="submission" date="2014-09" db="EMBL/GenBank/DDBJ databases">
        <title>Sequence of the Streptomyces nodosus genome.</title>
        <authorList>
            <person name="Sweeney P."/>
            <person name="Stephens N."/>
            <person name="Murphy C."/>
            <person name="Caffrey P."/>
        </authorList>
    </citation>
    <scope>NUCLEOTIDE SEQUENCE [LARGE SCALE GENOMIC DNA]</scope>
    <source>
        <strain evidence="4">ATCC 14899</strain>
    </source>
</reference>
<reference evidence="2 4" key="2">
    <citation type="journal article" date="2016" name="Appl. Microbiol. Biotechnol.">
        <title>Exploiting the genome sequence of Streptomyces nodosus for enhanced antibiotic production.</title>
        <authorList>
            <person name="Sweeney P."/>
            <person name="Murphy C.D."/>
            <person name="Caffrey P."/>
        </authorList>
    </citation>
    <scope>NUCLEOTIDE SEQUENCE [LARGE SCALE GENOMIC DNA]</scope>
    <source>
        <strain evidence="2 4">ATCC 14899</strain>
    </source>
</reference>
<reference evidence="3 5" key="3">
    <citation type="submission" date="2017-09" db="EMBL/GenBank/DDBJ databases">
        <title>Streptomyces genome completion.</title>
        <authorList>
            <person name="Lee N."/>
            <person name="Cho B.-K."/>
        </authorList>
    </citation>
    <scope>NUCLEOTIDE SEQUENCE [LARGE SCALE GENOMIC DNA]</scope>
    <source>
        <strain evidence="3 5">ATCC 14899</strain>
    </source>
</reference>
<keyword evidence="1" id="KW-0472">Membrane</keyword>
<feature type="transmembrane region" description="Helical" evidence="1">
    <location>
        <begin position="67"/>
        <end position="87"/>
    </location>
</feature>
<dbReference type="EMBL" id="CP023747">
    <property type="protein sequence ID" value="QEV39599.1"/>
    <property type="molecule type" value="Genomic_DNA"/>
</dbReference>
<evidence type="ECO:0000313" key="4">
    <source>
        <dbReference type="Proteomes" id="UP000031526"/>
    </source>
</evidence>
<evidence type="ECO:0000313" key="5">
    <source>
        <dbReference type="Proteomes" id="UP000325763"/>
    </source>
</evidence>
<dbReference type="Proteomes" id="UP000325763">
    <property type="component" value="Chromosome"/>
</dbReference>
<proteinExistence type="predicted"/>
<name>A0A0B5DCR7_9ACTN</name>
<keyword evidence="4" id="KW-1185">Reference proteome</keyword>
<organism evidence="2 4">
    <name type="scientific">Streptomyces nodosus</name>
    <dbReference type="NCBI Taxonomy" id="40318"/>
    <lineage>
        <taxon>Bacteria</taxon>
        <taxon>Bacillati</taxon>
        <taxon>Actinomycetota</taxon>
        <taxon>Actinomycetes</taxon>
        <taxon>Kitasatosporales</taxon>
        <taxon>Streptomycetaceae</taxon>
        <taxon>Streptomyces</taxon>
    </lineage>
</organism>
<sequence length="89" mass="9812">MLPALGSGLALGRARGESMDALLFMLGGTVAAISFPLFFPRGRRKELNRRKAAGENVPDKEYEPPQWVNWTTAGGIVAWVVFSFILFRS</sequence>
<gene>
    <name evidence="3" type="ORF">CP978_14470</name>
    <name evidence="2" type="ORF">SNOD_14145</name>
</gene>
<dbReference type="Proteomes" id="UP000031526">
    <property type="component" value="Chromosome"/>
</dbReference>
<accession>A0A0B5DCR7</accession>
<protein>
    <submittedName>
        <fullName evidence="2">Uncharacterized protein</fullName>
    </submittedName>
</protein>
<keyword evidence="1" id="KW-0812">Transmembrane</keyword>
<dbReference type="EMBL" id="CP009313">
    <property type="protein sequence ID" value="AJE41059.1"/>
    <property type="molecule type" value="Genomic_DNA"/>
</dbReference>
<dbReference type="HOGENOM" id="CLU_2453382_0_0_11"/>
<dbReference type="AlphaFoldDB" id="A0A0B5DCR7"/>
<keyword evidence="1" id="KW-1133">Transmembrane helix</keyword>
<feature type="transmembrane region" description="Helical" evidence="1">
    <location>
        <begin position="21"/>
        <end position="39"/>
    </location>
</feature>
<evidence type="ECO:0000256" key="1">
    <source>
        <dbReference type="SAM" id="Phobius"/>
    </source>
</evidence>